<dbReference type="GO" id="GO:0000155">
    <property type="term" value="F:phosphorelay sensor kinase activity"/>
    <property type="evidence" value="ECO:0007669"/>
    <property type="project" value="InterPro"/>
</dbReference>
<evidence type="ECO:0000256" key="6">
    <source>
        <dbReference type="ARBA" id="ARBA00022777"/>
    </source>
</evidence>
<accession>A0A7T7MCM4</accession>
<feature type="transmembrane region" description="Helical" evidence="9">
    <location>
        <begin position="58"/>
        <end position="76"/>
    </location>
</feature>
<reference evidence="11 12" key="1">
    <citation type="submission" date="2020-12" db="EMBL/GenBank/DDBJ databases">
        <authorList>
            <person name="Zhou J."/>
        </authorList>
    </citation>
    <scope>NUCLEOTIDE SEQUENCE [LARGE SCALE GENOMIC DNA]</scope>
    <source>
        <strain evidence="11 12">CCUG 61299</strain>
    </source>
</reference>
<feature type="transmembrane region" description="Helical" evidence="9">
    <location>
        <begin position="83"/>
        <end position="102"/>
    </location>
</feature>
<dbReference type="Gene3D" id="1.20.5.1930">
    <property type="match status" value="1"/>
</dbReference>
<name>A0A7T7MCM4_9ACTO</name>
<dbReference type="Proteomes" id="UP000595895">
    <property type="component" value="Chromosome"/>
</dbReference>
<protein>
    <recommendedName>
        <fullName evidence="2">histidine kinase</fullName>
        <ecNumber evidence="2">2.7.13.3</ecNumber>
    </recommendedName>
</protein>
<keyword evidence="9" id="KW-1133">Transmembrane helix</keyword>
<gene>
    <name evidence="11" type="ORF">JG540_06990</name>
</gene>
<evidence type="ECO:0000313" key="11">
    <source>
        <dbReference type="EMBL" id="QQM68402.1"/>
    </source>
</evidence>
<evidence type="ECO:0000256" key="4">
    <source>
        <dbReference type="ARBA" id="ARBA00022679"/>
    </source>
</evidence>
<evidence type="ECO:0000256" key="1">
    <source>
        <dbReference type="ARBA" id="ARBA00000085"/>
    </source>
</evidence>
<keyword evidence="9" id="KW-0472">Membrane</keyword>
<dbReference type="InterPro" id="IPR036890">
    <property type="entry name" value="HATPase_C_sf"/>
</dbReference>
<dbReference type="GO" id="GO:0016020">
    <property type="term" value="C:membrane"/>
    <property type="evidence" value="ECO:0007669"/>
    <property type="project" value="InterPro"/>
</dbReference>
<dbReference type="InterPro" id="IPR050482">
    <property type="entry name" value="Sensor_HK_TwoCompSys"/>
</dbReference>
<evidence type="ECO:0000256" key="9">
    <source>
        <dbReference type="SAM" id="Phobius"/>
    </source>
</evidence>
<evidence type="ECO:0000256" key="2">
    <source>
        <dbReference type="ARBA" id="ARBA00012438"/>
    </source>
</evidence>
<evidence type="ECO:0000259" key="10">
    <source>
        <dbReference type="Pfam" id="PF07730"/>
    </source>
</evidence>
<keyword evidence="12" id="KW-1185">Reference proteome</keyword>
<evidence type="ECO:0000256" key="8">
    <source>
        <dbReference type="ARBA" id="ARBA00023012"/>
    </source>
</evidence>
<dbReference type="AlphaFoldDB" id="A0A7T7MCM4"/>
<dbReference type="Gene3D" id="3.30.565.10">
    <property type="entry name" value="Histidine kinase-like ATPase, C-terminal domain"/>
    <property type="match status" value="1"/>
</dbReference>
<keyword evidence="5" id="KW-0547">Nucleotide-binding</keyword>
<dbReference type="GO" id="GO:0046983">
    <property type="term" value="F:protein dimerization activity"/>
    <property type="evidence" value="ECO:0007669"/>
    <property type="project" value="InterPro"/>
</dbReference>
<organism evidence="11 12">
    <name type="scientific">Actinomyces weissii</name>
    <dbReference type="NCBI Taxonomy" id="675090"/>
    <lineage>
        <taxon>Bacteria</taxon>
        <taxon>Bacillati</taxon>
        <taxon>Actinomycetota</taxon>
        <taxon>Actinomycetes</taxon>
        <taxon>Actinomycetales</taxon>
        <taxon>Actinomycetaceae</taxon>
        <taxon>Actinomyces</taxon>
    </lineage>
</organism>
<evidence type="ECO:0000256" key="3">
    <source>
        <dbReference type="ARBA" id="ARBA00022553"/>
    </source>
</evidence>
<keyword evidence="6 11" id="KW-0418">Kinase</keyword>
<sequence length="446" mass="46671">MGPDSSDAAILRAATDWRLSVRLLGRGGTRWALPWTDLALGAVCLLLAGNSLSFINRFGASPFYLADLLVAVVLAGAQLLRRWALHGSFCVTAAALAVYAALTWLSPLPLGLSPLSLTALSSLHAVTRWSPQRRWRQAALTTALVGTLVNPVNMLLTGRNQVFSVLSAGAQPQVSVIGLLLVCLAATALAALTVLLTASDARHRRRLAQERARLLVQTRATAVAAERLDLARELHDLLGHSLTAIKVQAATALAVGGGSVQAQALESIERSAASSLEEVRDLVRLLRASPSQPEAPAPTGLVVADALAQALERARQAGLHLVADTPAQPRLREATATWTRLQGLALTRALQEGLTNALRHGDGSAHLTLRLPPGRCELEVTNPLPAAPGPQAVEAPGAGLAGLAERLALVSGSLQTGTTTLPDGTPAFRLQACLPVATTTRKAEEA</sequence>
<dbReference type="PANTHER" id="PTHR24421:SF10">
    <property type="entry name" value="NITRATE_NITRITE SENSOR PROTEIN NARQ"/>
    <property type="match status" value="1"/>
</dbReference>
<dbReference type="InterPro" id="IPR011712">
    <property type="entry name" value="Sig_transdc_His_kin_sub3_dim/P"/>
</dbReference>
<feature type="domain" description="Signal transduction histidine kinase subgroup 3 dimerisation and phosphoacceptor" evidence="10">
    <location>
        <begin position="226"/>
        <end position="288"/>
    </location>
</feature>
<comment type="catalytic activity">
    <reaction evidence="1">
        <text>ATP + protein L-histidine = ADP + protein N-phospho-L-histidine.</text>
        <dbReference type="EC" id="2.7.13.3"/>
    </reaction>
</comment>
<evidence type="ECO:0000256" key="5">
    <source>
        <dbReference type="ARBA" id="ARBA00022741"/>
    </source>
</evidence>
<dbReference type="Pfam" id="PF07730">
    <property type="entry name" value="HisKA_3"/>
    <property type="match status" value="1"/>
</dbReference>
<keyword evidence="3" id="KW-0597">Phosphoprotein</keyword>
<keyword evidence="8" id="KW-0902">Two-component regulatory system</keyword>
<keyword evidence="4" id="KW-0808">Transferase</keyword>
<dbReference type="EMBL" id="CP066802">
    <property type="protein sequence ID" value="QQM68402.1"/>
    <property type="molecule type" value="Genomic_DNA"/>
</dbReference>
<keyword evidence="7" id="KW-0067">ATP-binding</keyword>
<keyword evidence="9" id="KW-0812">Transmembrane</keyword>
<feature type="transmembrane region" description="Helical" evidence="9">
    <location>
        <begin position="176"/>
        <end position="198"/>
    </location>
</feature>
<proteinExistence type="predicted"/>
<evidence type="ECO:0000256" key="7">
    <source>
        <dbReference type="ARBA" id="ARBA00022840"/>
    </source>
</evidence>
<evidence type="ECO:0000313" key="12">
    <source>
        <dbReference type="Proteomes" id="UP000595895"/>
    </source>
</evidence>
<dbReference type="PANTHER" id="PTHR24421">
    <property type="entry name" value="NITRATE/NITRITE SENSOR PROTEIN NARX-RELATED"/>
    <property type="match status" value="1"/>
</dbReference>
<dbReference type="EC" id="2.7.13.3" evidence="2"/>
<dbReference type="KEGG" id="awe:JG540_06990"/>
<dbReference type="GO" id="GO:0005524">
    <property type="term" value="F:ATP binding"/>
    <property type="evidence" value="ECO:0007669"/>
    <property type="project" value="UniProtKB-KW"/>
</dbReference>